<reference evidence="5 6" key="1">
    <citation type="submission" date="2020-05" db="EMBL/GenBank/DDBJ databases">
        <title>Horizontal transmission and recombination maintain forever young bacterial symbiont genomes.</title>
        <authorList>
            <person name="Russell S.L."/>
            <person name="Pepper-Tunick E."/>
            <person name="Svedberg J."/>
            <person name="Byrne A."/>
            <person name="Ruelas Castillo J."/>
            <person name="Vollmers C."/>
            <person name="Beinart R.A."/>
            <person name="Corbett-Detig R."/>
        </authorList>
    </citation>
    <scope>NUCLEOTIDE SEQUENCE [LARGE SCALE GENOMIC DNA]</scope>
    <source>
        <strain evidence="5">JDF_Ridge</strain>
    </source>
</reference>
<dbReference type="InterPro" id="IPR037057">
    <property type="entry name" value="DNA_rep_MutH/T2_RE_sf"/>
</dbReference>
<dbReference type="GO" id="GO:0016787">
    <property type="term" value="F:hydrolase activity"/>
    <property type="evidence" value="ECO:0007669"/>
    <property type="project" value="UniProtKB-KW"/>
</dbReference>
<accession>A0A6N0HNH9</accession>
<dbReference type="InterPro" id="IPR011335">
    <property type="entry name" value="Restrct_endonuc-II-like"/>
</dbReference>
<proteinExistence type="predicted"/>
<evidence type="ECO:0000313" key="6">
    <source>
        <dbReference type="Proteomes" id="UP000509429"/>
    </source>
</evidence>
<evidence type="ECO:0000259" key="4">
    <source>
        <dbReference type="SMART" id="SM00927"/>
    </source>
</evidence>
<keyword evidence="2" id="KW-0255">Endonuclease</keyword>
<keyword evidence="6" id="KW-1185">Reference proteome</keyword>
<dbReference type="EMBL" id="CP054490">
    <property type="protein sequence ID" value="QKQ23884.1"/>
    <property type="molecule type" value="Genomic_DNA"/>
</dbReference>
<evidence type="ECO:0000256" key="1">
    <source>
        <dbReference type="ARBA" id="ARBA00022722"/>
    </source>
</evidence>
<keyword evidence="3" id="KW-0378">Hydrolase</keyword>
<dbReference type="RefSeq" id="WP_174605324.1">
    <property type="nucleotide sequence ID" value="NZ_CP054490.1"/>
</dbReference>
<protein>
    <recommendedName>
        <fullName evidence="4">DNA mismatch repair MutH/Type II restriction enzyme Sau3AI domain-containing protein</fullName>
    </recommendedName>
</protein>
<dbReference type="Pfam" id="PF02976">
    <property type="entry name" value="MutH"/>
    <property type="match status" value="1"/>
</dbReference>
<dbReference type="KEGG" id="reo:HUE58_01500"/>
<dbReference type="InterPro" id="IPR011337">
    <property type="entry name" value="DNA_rep_MutH/RE_typeII_Sau3AI"/>
</dbReference>
<evidence type="ECO:0000313" key="5">
    <source>
        <dbReference type="EMBL" id="QKQ23884.1"/>
    </source>
</evidence>
<dbReference type="SMART" id="SM00927">
    <property type="entry name" value="MutH"/>
    <property type="match status" value="1"/>
</dbReference>
<keyword evidence="1" id="KW-0540">Nuclease</keyword>
<feature type="domain" description="DNA mismatch repair MutH/Type II restriction enzyme Sau3AI" evidence="4">
    <location>
        <begin position="58"/>
        <end position="157"/>
    </location>
</feature>
<name>A0A6N0HNH9_9GAMM</name>
<evidence type="ECO:0000256" key="3">
    <source>
        <dbReference type="ARBA" id="ARBA00022801"/>
    </source>
</evidence>
<sequence>MDANLDYSKENESTILTRAFSLIGKSFEDISNLSQHPQGEINNKNKGNTDNFIEQHWFGIKNNSTPGLDLLEAGIELKACPLKLSNKTLVVKERTKICSINYLALINETWAKSHVKRKLKKVLFVFYKYNNNNWRKQKIIDTVLWEFSSDELIIETE</sequence>
<dbReference type="SUPFAM" id="SSF52980">
    <property type="entry name" value="Restriction endonuclease-like"/>
    <property type="match status" value="1"/>
</dbReference>
<dbReference type="Gene3D" id="3.40.600.10">
    <property type="entry name" value="DNA mismatch repair MutH/Restriction endonuclease, type II"/>
    <property type="match status" value="1"/>
</dbReference>
<evidence type="ECO:0000256" key="2">
    <source>
        <dbReference type="ARBA" id="ARBA00022759"/>
    </source>
</evidence>
<dbReference type="GO" id="GO:0003677">
    <property type="term" value="F:DNA binding"/>
    <property type="evidence" value="ECO:0007669"/>
    <property type="project" value="InterPro"/>
</dbReference>
<dbReference type="GO" id="GO:0004519">
    <property type="term" value="F:endonuclease activity"/>
    <property type="evidence" value="ECO:0007669"/>
    <property type="project" value="UniProtKB-KW"/>
</dbReference>
<gene>
    <name evidence="5" type="ORF">HUE58_01500</name>
</gene>
<dbReference type="AlphaFoldDB" id="A0A6N0HNH9"/>
<dbReference type="Proteomes" id="UP000509429">
    <property type="component" value="Chromosome"/>
</dbReference>
<organism evidence="5 6">
    <name type="scientific">Candidatus Ruthia endofausta</name>
    <dbReference type="NCBI Taxonomy" id="2738852"/>
    <lineage>
        <taxon>Bacteria</taxon>
        <taxon>Pseudomonadati</taxon>
        <taxon>Pseudomonadota</taxon>
        <taxon>Gammaproteobacteria</taxon>
        <taxon>Candidatus Pseudothioglobaceae</taxon>
        <taxon>Candidatus Ruthturnera</taxon>
    </lineage>
</organism>